<feature type="compositionally biased region" description="Polar residues" evidence="1">
    <location>
        <begin position="36"/>
        <end position="45"/>
    </location>
</feature>
<dbReference type="EMBL" id="FLQU01001247">
    <property type="protein sequence ID" value="SBS92196.1"/>
    <property type="molecule type" value="Genomic_DNA"/>
</dbReference>
<feature type="compositionally biased region" description="Basic and acidic residues" evidence="1">
    <location>
        <begin position="145"/>
        <end position="154"/>
    </location>
</feature>
<proteinExistence type="predicted"/>
<protein>
    <submittedName>
        <fullName evidence="2">Uncharacterized protein</fullName>
    </submittedName>
</protein>
<feature type="non-terminal residue" evidence="2">
    <location>
        <position position="517"/>
    </location>
</feature>
<dbReference type="AlphaFoldDB" id="A0A1A8WGU7"/>
<evidence type="ECO:0000313" key="3">
    <source>
        <dbReference type="Proteomes" id="UP000078560"/>
    </source>
</evidence>
<sequence length="517" mass="60405">MHLDTNDSGERKDETYLNTFAKKNEKKRKRNENDESGNLSESNNHAENYEEDIAQINNDFVVNGLEIYDNNLLPDMDYNKQNEFEKEINDQISHNKKNTKLMKISTDLNNDPSDIQNELDMLDSSKNSSVSFFSKKTRTNKKRNDKNLSQRKEASNSSGNNNSDDSDWLENIIKDKEKGSAKKSANKNFNKTPRRASNKNDTQELYDEGLENSVFNISVLEDVDIKSFYGTTGKIIKLRIRNFLNHENLELSFNCYKNITSDEDMDIFINNDMLDSKNDNYKVKNTSQDNNIIGITNVKNRQYAYIEQISKTEDHNINEKYSDSKHSIDGYANSSYEHYNKNNLEANKKRNLVIYSEIYKNNEKFGKSFENISKEDSNLVQKINNESYQSLYNYKNIKHRKVVNSEEDIENNLEKEIKRTLEELFKAFPGQFFLNDFYEEPHQKTAIQSENIIIKKNEQDNQIIHKNCESVEIIPTIENLSIGHNVQNEMNTESQICVKFIEMDNQHIISKTKIKDK</sequence>
<dbReference type="Proteomes" id="UP000078560">
    <property type="component" value="Unassembled WGS sequence"/>
</dbReference>
<evidence type="ECO:0000256" key="1">
    <source>
        <dbReference type="SAM" id="MobiDB-lite"/>
    </source>
</evidence>
<reference evidence="3" key="1">
    <citation type="submission" date="2016-05" db="EMBL/GenBank/DDBJ databases">
        <authorList>
            <person name="Naeem Raeece"/>
        </authorList>
    </citation>
    <scope>NUCLEOTIDE SEQUENCE [LARGE SCALE GENOMIC DNA]</scope>
</reference>
<feature type="compositionally biased region" description="Basic and acidic residues" evidence="1">
    <location>
        <begin position="1"/>
        <end position="15"/>
    </location>
</feature>
<accession>A0A1A8WGU7</accession>
<organism evidence="2 3">
    <name type="scientific">Plasmodium ovale curtisi</name>
    <dbReference type="NCBI Taxonomy" id="864141"/>
    <lineage>
        <taxon>Eukaryota</taxon>
        <taxon>Sar</taxon>
        <taxon>Alveolata</taxon>
        <taxon>Apicomplexa</taxon>
        <taxon>Aconoidasida</taxon>
        <taxon>Haemosporida</taxon>
        <taxon>Plasmodiidae</taxon>
        <taxon>Plasmodium</taxon>
        <taxon>Plasmodium (Plasmodium)</taxon>
    </lineage>
</organism>
<feature type="region of interest" description="Disordered" evidence="1">
    <location>
        <begin position="129"/>
        <end position="201"/>
    </location>
</feature>
<evidence type="ECO:0000313" key="2">
    <source>
        <dbReference type="EMBL" id="SBS92196.1"/>
    </source>
</evidence>
<feature type="region of interest" description="Disordered" evidence="1">
    <location>
        <begin position="1"/>
        <end position="45"/>
    </location>
</feature>
<gene>
    <name evidence="2" type="ORF">POVCU2_0072690</name>
</gene>
<name>A0A1A8WGU7_PLAOA</name>
<feature type="compositionally biased region" description="Low complexity" evidence="1">
    <location>
        <begin position="182"/>
        <end position="191"/>
    </location>
</feature>
<feature type="compositionally biased region" description="Basic residues" evidence="1">
    <location>
        <begin position="135"/>
        <end position="144"/>
    </location>
</feature>